<dbReference type="InterPro" id="IPR025110">
    <property type="entry name" value="AMP-bd_C"/>
</dbReference>
<dbReference type="SUPFAM" id="SSF56801">
    <property type="entry name" value="Acetyl-CoA synthetase-like"/>
    <property type="match status" value="1"/>
</dbReference>
<dbReference type="Gene3D" id="3.30.300.30">
    <property type="match status" value="1"/>
</dbReference>
<dbReference type="PANTHER" id="PTHR42921:SF1">
    <property type="entry name" value="ACETOACETYL-COA SYNTHETASE"/>
    <property type="match status" value="1"/>
</dbReference>
<accession>A0A1R1SGH2</accession>
<dbReference type="InterPro" id="IPR045851">
    <property type="entry name" value="AMP-bd_C_sf"/>
</dbReference>
<keyword evidence="3" id="KW-0436">Ligase</keyword>
<dbReference type="EC" id="6.2.1.16" evidence="3"/>
<comment type="caution">
    <text evidence="3">The sequence shown here is derived from an EMBL/GenBank/DDBJ whole genome shotgun (WGS) entry which is preliminary data.</text>
</comment>
<keyword evidence="4" id="KW-1185">Reference proteome</keyword>
<feature type="region of interest" description="Disordered" evidence="1">
    <location>
        <begin position="51"/>
        <end position="73"/>
    </location>
</feature>
<sequence>MEELKEIAEALVVGIEQDGGHYWMPLFVTTTDGTDVDDVLREKIRNAIRHGASPRHVPDEIIQAPGIPHTRTGKKLEVPVKRLLRGDAPDTVVDPGSVDRPELIDWYARIGAAHRTRRGIALGSAPSRSATRHDERALQ</sequence>
<evidence type="ECO:0000259" key="2">
    <source>
        <dbReference type="Pfam" id="PF13193"/>
    </source>
</evidence>
<dbReference type="PANTHER" id="PTHR42921">
    <property type="entry name" value="ACETOACETYL-COA SYNTHETASE"/>
    <property type="match status" value="1"/>
</dbReference>
<evidence type="ECO:0000313" key="3">
    <source>
        <dbReference type="EMBL" id="OMI37109.1"/>
    </source>
</evidence>
<proteinExistence type="predicted"/>
<dbReference type="Proteomes" id="UP000186168">
    <property type="component" value="Unassembled WGS sequence"/>
</dbReference>
<dbReference type="Pfam" id="PF13193">
    <property type="entry name" value="AMP-binding_C"/>
    <property type="match status" value="1"/>
</dbReference>
<dbReference type="GO" id="GO:0030729">
    <property type="term" value="F:acetoacetate-CoA ligase activity"/>
    <property type="evidence" value="ECO:0007669"/>
    <property type="project" value="UniProtKB-EC"/>
</dbReference>
<gene>
    <name evidence="3" type="ORF">SPAR_23394</name>
</gene>
<dbReference type="EMBL" id="ASQP01000319">
    <property type="protein sequence ID" value="OMI37109.1"/>
    <property type="molecule type" value="Genomic_DNA"/>
</dbReference>
<dbReference type="GeneID" id="96749153"/>
<evidence type="ECO:0000256" key="1">
    <source>
        <dbReference type="SAM" id="MobiDB-lite"/>
    </source>
</evidence>
<evidence type="ECO:0000313" key="4">
    <source>
        <dbReference type="Proteomes" id="UP000186168"/>
    </source>
</evidence>
<dbReference type="RefSeq" id="WP_342673169.1">
    <property type="nucleotide sequence ID" value="NZ_ASQP01000319.1"/>
</dbReference>
<reference evidence="3 4" key="1">
    <citation type="submission" date="2013-05" db="EMBL/GenBank/DDBJ databases">
        <title>Genome sequence of Streptomyces sparsogenes DSM 40356.</title>
        <authorList>
            <person name="Coyne S."/>
            <person name="Seebeck F.P."/>
        </authorList>
    </citation>
    <scope>NUCLEOTIDE SEQUENCE [LARGE SCALE GENOMIC DNA]</scope>
    <source>
        <strain evidence="3 4">DSM 40356</strain>
    </source>
</reference>
<dbReference type="AlphaFoldDB" id="A0A1R1SGH2"/>
<name>A0A1R1SGH2_9ACTN</name>
<feature type="domain" description="AMP-binding enzyme C-terminal" evidence="2">
    <location>
        <begin position="3"/>
        <end position="74"/>
    </location>
</feature>
<organism evidence="3 4">
    <name type="scientific">Streptomyces sparsogenes DSM 40356</name>
    <dbReference type="NCBI Taxonomy" id="1331668"/>
    <lineage>
        <taxon>Bacteria</taxon>
        <taxon>Bacillati</taxon>
        <taxon>Actinomycetota</taxon>
        <taxon>Actinomycetes</taxon>
        <taxon>Kitasatosporales</taxon>
        <taxon>Streptomycetaceae</taxon>
        <taxon>Streptomyces</taxon>
    </lineage>
</organism>
<protein>
    <submittedName>
        <fullName evidence="3">Acetoacetyl-CoA synthetase</fullName>
        <ecNumber evidence="3">6.2.1.16</ecNumber>
    </submittedName>
</protein>